<dbReference type="Pfam" id="PF01676">
    <property type="entry name" value="Metalloenzyme"/>
    <property type="match status" value="1"/>
</dbReference>
<evidence type="ECO:0000256" key="7">
    <source>
        <dbReference type="ARBA" id="ARBA00023152"/>
    </source>
</evidence>
<dbReference type="InterPro" id="IPR011258">
    <property type="entry name" value="BPG-indep_PGM_N"/>
</dbReference>
<comment type="cofactor">
    <cofactor evidence="12">
        <name>Mn(2+)</name>
        <dbReference type="ChEBI" id="CHEBI:29035"/>
    </cofactor>
    <text evidence="12">Binds 2 manganese ions per subunit.</text>
</comment>
<dbReference type="EMBL" id="RRCT01000008">
    <property type="protein sequence ID" value="RQW74561.1"/>
    <property type="molecule type" value="Genomic_DNA"/>
</dbReference>
<keyword evidence="6 12" id="KW-0749">Sporulation</keyword>
<dbReference type="Gene3D" id="3.40.720.10">
    <property type="entry name" value="Alkaline Phosphatase, subunit A"/>
    <property type="match status" value="1"/>
</dbReference>
<dbReference type="CDD" id="cd16010">
    <property type="entry name" value="iPGM"/>
    <property type="match status" value="1"/>
</dbReference>
<evidence type="ECO:0000259" key="17">
    <source>
        <dbReference type="Pfam" id="PF06415"/>
    </source>
</evidence>
<evidence type="ECO:0000256" key="12">
    <source>
        <dbReference type="HAMAP-Rule" id="MF_01038"/>
    </source>
</evidence>
<evidence type="ECO:0000256" key="6">
    <source>
        <dbReference type="ARBA" id="ARBA00022969"/>
    </source>
</evidence>
<feature type="binding site" evidence="12 15">
    <location>
        <position position="444"/>
    </location>
    <ligand>
        <name>Mn(2+)</name>
        <dbReference type="ChEBI" id="CHEBI:29035"/>
        <label>2</label>
    </ligand>
</feature>
<keyword evidence="9 12" id="KW-0413">Isomerase</keyword>
<sequence length="514" mass="56294">MPKQPVALIILDGFAFRDEQFGNAVAQAKKPNFDRYWASYPHSTLTASGEAVGLPDGQMGNSEVGHLNIGAGRIVYQSLTRIHKSIREGDFFRNEKFIQAVQHAKAYNSKLHLMGLLSDGGVHSHYEHLFALLKLAKANGLEEVYVHGFLDGRDVGPTTAVGYIEEAEKQMKEIGIGKFASIHGRYYAMDRDKRWERVELSYKALVDGIGQTAATAKAGVESSYEREVVDEFVIPFVITKEGQPTATIDTNDAVVFFNFRPDRAIQLSKVFTNDQFDGFELSNKHPKNLKFVSFTHYSVDVNADVAFENVDLVNTVGEVIAANGLTQLRIAETEKYPHVTFFMSGGREATFPGEERLLIASPKVATYDLKPEMSAYEVTEALLAEIAADKFDAIILNFANPDMVGHSGMLEPTIKAIEVVDECLGKVVDAILSKGGAAIITADHGNSDEVVTLEGQPMTAHTTNPVPIIVTKPNITIKDGGILADLAPTMLKLLGVEQPQEMTGTPLFDVAEEE</sequence>
<keyword evidence="8 12" id="KW-0464">Manganese</keyword>
<evidence type="ECO:0000256" key="13">
    <source>
        <dbReference type="PIRSR" id="PIRSR001492-1"/>
    </source>
</evidence>
<dbReference type="GO" id="GO:0043937">
    <property type="term" value="P:regulation of sporulation"/>
    <property type="evidence" value="ECO:0007669"/>
    <property type="project" value="UniProtKB-ARBA"/>
</dbReference>
<keyword evidence="5 12" id="KW-0479">Metal-binding</keyword>
<dbReference type="PIRSF" id="PIRSF001492">
    <property type="entry name" value="IPGAM"/>
    <property type="match status" value="1"/>
</dbReference>
<dbReference type="InterPro" id="IPR005995">
    <property type="entry name" value="Pgm_bpd_ind"/>
</dbReference>
<evidence type="ECO:0000259" key="16">
    <source>
        <dbReference type="Pfam" id="PF01676"/>
    </source>
</evidence>
<keyword evidence="12" id="KW-0597">Phosphoprotein</keyword>
<feature type="binding site" evidence="12 14">
    <location>
        <begin position="260"/>
        <end position="263"/>
    </location>
    <ligand>
        <name>substrate</name>
    </ligand>
</feature>
<feature type="binding site" evidence="12 15">
    <location>
        <position position="62"/>
    </location>
    <ligand>
        <name>Mn(2+)</name>
        <dbReference type="ChEBI" id="CHEBI:29035"/>
        <label>2</label>
    </ligand>
</feature>
<evidence type="ECO:0000256" key="11">
    <source>
        <dbReference type="ARBA" id="ARBA00071648"/>
    </source>
</evidence>
<feature type="binding site" evidence="12 14">
    <location>
        <position position="123"/>
    </location>
    <ligand>
        <name>substrate</name>
    </ligand>
</feature>
<dbReference type="Pfam" id="PF06415">
    <property type="entry name" value="iPGM_N"/>
    <property type="match status" value="1"/>
</dbReference>
<dbReference type="PANTHER" id="PTHR31637:SF0">
    <property type="entry name" value="2,3-BISPHOSPHOGLYCERATE-INDEPENDENT PHOSPHOGLYCERATE MUTASE"/>
    <property type="match status" value="1"/>
</dbReference>
<evidence type="ECO:0000256" key="8">
    <source>
        <dbReference type="ARBA" id="ARBA00023211"/>
    </source>
</evidence>
<comment type="function">
    <text evidence="10 12">Essential for rapid growth and for sporulation. Catalyzes the interconversion of 2-phosphoglycerate and 3-phosphoglycerate.</text>
</comment>
<proteinExistence type="inferred from homology"/>
<feature type="domain" description="Metalloenzyme" evidence="16">
    <location>
        <begin position="5"/>
        <end position="497"/>
    </location>
</feature>
<accession>A0A3N9UEC8</accession>
<evidence type="ECO:0000256" key="5">
    <source>
        <dbReference type="ARBA" id="ARBA00022723"/>
    </source>
</evidence>
<feature type="binding site" evidence="12 15">
    <location>
        <position position="12"/>
    </location>
    <ligand>
        <name>Mn(2+)</name>
        <dbReference type="ChEBI" id="CHEBI:29035"/>
        <label>2</label>
    </ligand>
</feature>
<dbReference type="FunFam" id="3.40.720.10:FF:000001">
    <property type="entry name" value="2,3-bisphosphoglycerate-independent phosphoglycerate mutase"/>
    <property type="match status" value="1"/>
</dbReference>
<evidence type="ECO:0000256" key="10">
    <source>
        <dbReference type="ARBA" id="ARBA00055424"/>
    </source>
</evidence>
<feature type="binding site" evidence="12 15">
    <location>
        <position position="402"/>
    </location>
    <ligand>
        <name>Mn(2+)</name>
        <dbReference type="ChEBI" id="CHEBI:29035"/>
        <label>1</label>
    </ligand>
</feature>
<gene>
    <name evidence="12" type="primary">gpmI</name>
    <name evidence="18" type="ORF">EBB45_10005</name>
</gene>
<feature type="binding site" evidence="12 14">
    <location>
        <position position="191"/>
    </location>
    <ligand>
        <name>substrate</name>
    </ligand>
</feature>
<comment type="pathway">
    <text evidence="2 12">Carbohydrate degradation; glycolysis; pyruvate from D-glyceraldehyde 3-phosphate: step 3/5.</text>
</comment>
<keyword evidence="19" id="KW-1185">Reference proteome</keyword>
<dbReference type="FunFam" id="3.40.1450.10:FF:000001">
    <property type="entry name" value="2,3-bisphosphoglycerate-independent phosphoglycerate mutase"/>
    <property type="match status" value="1"/>
</dbReference>
<feature type="active site" description="Phosphoserine intermediate" evidence="12 13">
    <location>
        <position position="62"/>
    </location>
</feature>
<evidence type="ECO:0000256" key="2">
    <source>
        <dbReference type="ARBA" id="ARBA00004798"/>
    </source>
</evidence>
<dbReference type="AlphaFoldDB" id="A0A3N9UEC8"/>
<feature type="binding site" evidence="12 14">
    <location>
        <position position="185"/>
    </location>
    <ligand>
        <name>substrate</name>
    </ligand>
</feature>
<dbReference type="InterPro" id="IPR017850">
    <property type="entry name" value="Alkaline_phosphatase_core_sf"/>
</dbReference>
<dbReference type="RefSeq" id="WP_124764348.1">
    <property type="nucleotide sequence ID" value="NZ_JAFBDY010000007.1"/>
</dbReference>
<reference evidence="18 19" key="1">
    <citation type="journal article" date="2013" name="J. Microbiol.">
        <title>Lysinibacillus chungkukjangi sp. nov., isolated from Chungkukjang, Korean fermented soybean food.</title>
        <authorList>
            <person name="Kim S.J."/>
            <person name="Jang Y.H."/>
            <person name="Hamada M."/>
            <person name="Ahn J.H."/>
            <person name="Weon H.Y."/>
            <person name="Suzuki K."/>
            <person name="Whang K.S."/>
            <person name="Kwon S.W."/>
        </authorList>
    </citation>
    <scope>NUCLEOTIDE SEQUENCE [LARGE SCALE GENOMIC DNA]</scope>
    <source>
        <strain evidence="18 19">MCCC 1A12701</strain>
    </source>
</reference>
<dbReference type="NCBIfam" id="TIGR01307">
    <property type="entry name" value="pgm_bpd_ind"/>
    <property type="match status" value="1"/>
</dbReference>
<evidence type="ECO:0000256" key="1">
    <source>
        <dbReference type="ARBA" id="ARBA00000370"/>
    </source>
</evidence>
<dbReference type="PANTHER" id="PTHR31637">
    <property type="entry name" value="2,3-BISPHOSPHOGLYCERATE-INDEPENDENT PHOSPHOGLYCERATE MUTASE"/>
    <property type="match status" value="1"/>
</dbReference>
<dbReference type="GO" id="GO:0006007">
    <property type="term" value="P:glucose catabolic process"/>
    <property type="evidence" value="ECO:0007669"/>
    <property type="project" value="InterPro"/>
</dbReference>
<comment type="subunit">
    <text evidence="12">Monomer.</text>
</comment>
<feature type="modified residue" description="Phosphotyrosine" evidence="12">
    <location>
        <position position="36"/>
    </location>
</feature>
<feature type="binding site" evidence="12 14">
    <location>
        <begin position="153"/>
        <end position="154"/>
    </location>
    <ligand>
        <name>substrate</name>
    </ligand>
</feature>
<dbReference type="UniPathway" id="UPA00109">
    <property type="reaction ID" value="UER00186"/>
</dbReference>
<dbReference type="OrthoDB" id="9800863at2"/>
<organism evidence="18 19">
    <name type="scientific">Lysinibacillus composti</name>
    <dbReference type="NCBI Taxonomy" id="720633"/>
    <lineage>
        <taxon>Bacteria</taxon>
        <taxon>Bacillati</taxon>
        <taxon>Bacillota</taxon>
        <taxon>Bacilli</taxon>
        <taxon>Bacillales</taxon>
        <taxon>Bacillaceae</taxon>
        <taxon>Lysinibacillus</taxon>
    </lineage>
</organism>
<dbReference type="SUPFAM" id="SSF64158">
    <property type="entry name" value="2,3-Bisphosphoglycerate-independent phosphoglycerate mutase, substrate-binding domain"/>
    <property type="match status" value="1"/>
</dbReference>
<dbReference type="GO" id="GO:0030145">
    <property type="term" value="F:manganese ion binding"/>
    <property type="evidence" value="ECO:0007669"/>
    <property type="project" value="UniProtKB-UniRule"/>
</dbReference>
<feature type="binding site" evidence="12 15">
    <location>
        <position position="443"/>
    </location>
    <ligand>
        <name>Mn(2+)</name>
        <dbReference type="ChEBI" id="CHEBI:29035"/>
        <label>2</label>
    </ligand>
</feature>
<name>A0A3N9UEC8_9BACI</name>
<dbReference type="SUPFAM" id="SSF53649">
    <property type="entry name" value="Alkaline phosphatase-like"/>
    <property type="match status" value="1"/>
</dbReference>
<feature type="binding site" evidence="12 15">
    <location>
        <position position="461"/>
    </location>
    <ligand>
        <name>Mn(2+)</name>
        <dbReference type="ChEBI" id="CHEBI:29035"/>
        <label>1</label>
    </ligand>
</feature>
<dbReference type="GO" id="GO:0005829">
    <property type="term" value="C:cytosol"/>
    <property type="evidence" value="ECO:0007669"/>
    <property type="project" value="TreeGrafter"/>
</dbReference>
<dbReference type="Proteomes" id="UP000274033">
    <property type="component" value="Unassembled WGS sequence"/>
</dbReference>
<dbReference type="EC" id="5.4.2.12" evidence="4 12"/>
<protein>
    <recommendedName>
        <fullName evidence="11 12">2,3-bisphosphoglycerate-independent phosphoglycerate mutase</fullName>
        <shortName evidence="12">BPG-independent PGAM</shortName>
        <shortName evidence="12">Phosphoglyceromutase</shortName>
        <shortName evidence="12">iPGM</shortName>
        <ecNumber evidence="4 12">5.4.2.12</ecNumber>
    </recommendedName>
</protein>
<evidence type="ECO:0000256" key="9">
    <source>
        <dbReference type="ARBA" id="ARBA00023235"/>
    </source>
</evidence>
<dbReference type="GO" id="GO:0004619">
    <property type="term" value="F:phosphoglycerate mutase activity"/>
    <property type="evidence" value="ECO:0007669"/>
    <property type="project" value="UniProtKB-UniRule"/>
</dbReference>
<evidence type="ECO:0000256" key="4">
    <source>
        <dbReference type="ARBA" id="ARBA00012026"/>
    </source>
</evidence>
<dbReference type="Gene3D" id="3.40.1450.10">
    <property type="entry name" value="BPG-independent phosphoglycerate mutase, domain B"/>
    <property type="match status" value="1"/>
</dbReference>
<evidence type="ECO:0000256" key="15">
    <source>
        <dbReference type="PIRSR" id="PIRSR001492-3"/>
    </source>
</evidence>
<comment type="caution">
    <text evidence="18">The sequence shown here is derived from an EMBL/GenBank/DDBJ whole genome shotgun (WGS) entry which is preliminary data.</text>
</comment>
<dbReference type="InterPro" id="IPR036646">
    <property type="entry name" value="PGAM_B_sf"/>
</dbReference>
<evidence type="ECO:0000313" key="18">
    <source>
        <dbReference type="EMBL" id="RQW74561.1"/>
    </source>
</evidence>
<evidence type="ECO:0000256" key="14">
    <source>
        <dbReference type="PIRSR" id="PIRSR001492-2"/>
    </source>
</evidence>
<dbReference type="InterPro" id="IPR006124">
    <property type="entry name" value="Metalloenzyme"/>
</dbReference>
<dbReference type="HAMAP" id="MF_01038">
    <property type="entry name" value="GpmI"/>
    <property type="match status" value="1"/>
</dbReference>
<dbReference type="GO" id="GO:0030435">
    <property type="term" value="P:sporulation resulting in formation of a cellular spore"/>
    <property type="evidence" value="ECO:0007669"/>
    <property type="project" value="UniProtKB-KW"/>
</dbReference>
<evidence type="ECO:0000256" key="3">
    <source>
        <dbReference type="ARBA" id="ARBA00008819"/>
    </source>
</evidence>
<keyword evidence="7 12" id="KW-0324">Glycolysis</keyword>
<feature type="binding site" evidence="12 15">
    <location>
        <position position="406"/>
    </location>
    <ligand>
        <name>Mn(2+)</name>
        <dbReference type="ChEBI" id="CHEBI:29035"/>
        <label>1</label>
    </ligand>
</feature>
<comment type="similarity">
    <text evidence="3 12">Belongs to the BPG-independent phosphoglycerate mutase family.</text>
</comment>
<dbReference type="GO" id="GO:0006096">
    <property type="term" value="P:glycolytic process"/>
    <property type="evidence" value="ECO:0007669"/>
    <property type="project" value="UniProtKB-UniRule"/>
</dbReference>
<evidence type="ECO:0000313" key="19">
    <source>
        <dbReference type="Proteomes" id="UP000274033"/>
    </source>
</evidence>
<comment type="catalytic activity">
    <reaction evidence="1 12">
        <text>(2R)-2-phosphoglycerate = (2R)-3-phosphoglycerate</text>
        <dbReference type="Rhea" id="RHEA:15901"/>
        <dbReference type="ChEBI" id="CHEBI:58272"/>
        <dbReference type="ChEBI" id="CHEBI:58289"/>
        <dbReference type="EC" id="5.4.2.12"/>
    </reaction>
</comment>
<feature type="domain" description="BPG-independent PGAM N-terminal" evidence="17">
    <location>
        <begin position="82"/>
        <end position="298"/>
    </location>
</feature>
<feature type="binding site" evidence="12 14">
    <location>
        <position position="335"/>
    </location>
    <ligand>
        <name>substrate</name>
    </ligand>
</feature>